<organism evidence="1 2">
    <name type="scientific">Panagrolaimus sp. PS1159</name>
    <dbReference type="NCBI Taxonomy" id="55785"/>
    <lineage>
        <taxon>Eukaryota</taxon>
        <taxon>Metazoa</taxon>
        <taxon>Ecdysozoa</taxon>
        <taxon>Nematoda</taxon>
        <taxon>Chromadorea</taxon>
        <taxon>Rhabditida</taxon>
        <taxon>Tylenchina</taxon>
        <taxon>Panagrolaimomorpha</taxon>
        <taxon>Panagrolaimoidea</taxon>
        <taxon>Panagrolaimidae</taxon>
        <taxon>Panagrolaimus</taxon>
    </lineage>
</organism>
<accession>A0AC35FAU5</accession>
<evidence type="ECO:0000313" key="1">
    <source>
        <dbReference type="Proteomes" id="UP000887580"/>
    </source>
</evidence>
<name>A0AC35FAU5_9BILA</name>
<dbReference type="WBParaSite" id="PS1159_v2.g15724.t2">
    <property type="protein sequence ID" value="PS1159_v2.g15724.t2"/>
    <property type="gene ID" value="PS1159_v2.g15724"/>
</dbReference>
<reference evidence="2" key="1">
    <citation type="submission" date="2022-11" db="UniProtKB">
        <authorList>
            <consortium name="WormBaseParasite"/>
        </authorList>
    </citation>
    <scope>IDENTIFICATION</scope>
</reference>
<protein>
    <submittedName>
        <fullName evidence="2">Uncharacterized protein</fullName>
    </submittedName>
</protein>
<dbReference type="Proteomes" id="UP000887580">
    <property type="component" value="Unplaced"/>
</dbReference>
<sequence>MSTRKKLHVSPNDNYHNDDDKRYIQLNLNQNHKLSNIFPVQSQSTSNGVNKYFESAKFSDVVGKVEEKRSLKGQKNLFSITGLCSKISDSLNLEDNKKETKKSFKINSYKGTSNSTLSLHIAAYENSLQNTCQKSINKNVSKGSRKELDLNEKNEMKIHIDSISFIQNIFEFPRQQEPKPMTPEVTNFKASQRLLNSNKPMTLSNKYKRKKETILENNFVH</sequence>
<evidence type="ECO:0000313" key="2">
    <source>
        <dbReference type="WBParaSite" id="PS1159_v2.g15724.t2"/>
    </source>
</evidence>
<proteinExistence type="predicted"/>